<gene>
    <name evidence="3" type="ORF">GGR32_000588</name>
</gene>
<dbReference type="Pfam" id="PF19351">
    <property type="entry name" value="DUF5929"/>
    <property type="match status" value="1"/>
</dbReference>
<evidence type="ECO:0000259" key="1">
    <source>
        <dbReference type="Pfam" id="PF04326"/>
    </source>
</evidence>
<sequence length="378" mass="44376">MLNKRLLIKNLLAHNAENSFYDKKRKINFNERDGKAKFLKHVCALANSNPENNSYIVIGVEDKDNTIVGVDFFDDSKIQNLVNAYLVNPPYITYENILFPNLPPEKVVGLVCIKPNHGKLCSLRKNIWKYYGGMVFFREGSISAPRSFDIEIKDLNSAQVKAIEDNSQNNVKHTLDGVFDFFKQNENYHPNYYVFKEYFVVCWAGKKKHTPTQDYYSRVNIELINEHVKLFYSALDEVQINITENEFTIIEYVHLGLYETYKYYPLEKLTIRFKNNMSYELDSEMLFNPPQFSKRTLHHIYNINISLLQKLENNTKLTETQKADLLKLPATLLLCYFNGFDKALTILENAKLLLKNHSAEVYMRYKESMRISRKIKYN</sequence>
<dbReference type="InterPro" id="IPR007421">
    <property type="entry name" value="Schlafen_AlbA_2_dom"/>
</dbReference>
<evidence type="ECO:0000313" key="4">
    <source>
        <dbReference type="Proteomes" id="UP000553034"/>
    </source>
</evidence>
<reference evidence="3 4" key="1">
    <citation type="submission" date="2020-08" db="EMBL/GenBank/DDBJ databases">
        <title>Genomic Encyclopedia of Type Strains, Phase IV (KMG-IV): sequencing the most valuable type-strain genomes for metagenomic binning, comparative biology and taxonomic classification.</title>
        <authorList>
            <person name="Goeker M."/>
        </authorList>
    </citation>
    <scope>NUCLEOTIDE SEQUENCE [LARGE SCALE GENOMIC DNA]</scope>
    <source>
        <strain evidence="3 4">DSM 29568</strain>
    </source>
</reference>
<dbReference type="InterPro" id="IPR038461">
    <property type="entry name" value="Schlafen_AlbA_2_dom_sf"/>
</dbReference>
<name>A0A840EW73_9FLAO</name>
<dbReference type="Proteomes" id="UP000553034">
    <property type="component" value="Unassembled WGS sequence"/>
</dbReference>
<comment type="caution">
    <text evidence="3">The sequence shown here is derived from an EMBL/GenBank/DDBJ whole genome shotgun (WGS) entry which is preliminary data.</text>
</comment>
<feature type="domain" description="Schlafen AlbA-2" evidence="1">
    <location>
        <begin position="17"/>
        <end position="142"/>
    </location>
</feature>
<dbReference type="AlphaFoldDB" id="A0A840EW73"/>
<dbReference type="Pfam" id="PF04326">
    <property type="entry name" value="SLFN_AlbA_2"/>
    <property type="match status" value="1"/>
</dbReference>
<keyword evidence="4" id="KW-1185">Reference proteome</keyword>
<protein>
    <recommendedName>
        <fullName evidence="5">DNA-binding protein</fullName>
    </recommendedName>
</protein>
<organism evidence="3 4">
    <name type="scientific">Mesonia hippocampi</name>
    <dbReference type="NCBI Taxonomy" id="1628250"/>
    <lineage>
        <taxon>Bacteria</taxon>
        <taxon>Pseudomonadati</taxon>
        <taxon>Bacteroidota</taxon>
        <taxon>Flavobacteriia</taxon>
        <taxon>Flavobacteriales</taxon>
        <taxon>Flavobacteriaceae</taxon>
        <taxon>Mesonia</taxon>
    </lineage>
</organism>
<accession>A0A840EW73</accession>
<dbReference type="EMBL" id="JACIFO010000002">
    <property type="protein sequence ID" value="MBB4118314.1"/>
    <property type="molecule type" value="Genomic_DNA"/>
</dbReference>
<dbReference type="RefSeq" id="WP_183476195.1">
    <property type="nucleotide sequence ID" value="NZ_JACIFO010000002.1"/>
</dbReference>
<evidence type="ECO:0008006" key="5">
    <source>
        <dbReference type="Google" id="ProtNLM"/>
    </source>
</evidence>
<proteinExistence type="predicted"/>
<feature type="domain" description="DUF5929" evidence="2">
    <location>
        <begin position="159"/>
        <end position="378"/>
    </location>
</feature>
<dbReference type="Gene3D" id="3.30.950.30">
    <property type="entry name" value="Schlafen, AAA domain"/>
    <property type="match status" value="1"/>
</dbReference>
<evidence type="ECO:0000313" key="3">
    <source>
        <dbReference type="EMBL" id="MBB4118314.1"/>
    </source>
</evidence>
<evidence type="ECO:0000259" key="2">
    <source>
        <dbReference type="Pfam" id="PF19351"/>
    </source>
</evidence>
<dbReference type="InterPro" id="IPR045973">
    <property type="entry name" value="DUF5929"/>
</dbReference>